<protein>
    <submittedName>
        <fullName evidence="1">Uncharacterized protein</fullName>
    </submittedName>
</protein>
<dbReference type="Proteomes" id="UP000032274">
    <property type="component" value="Unassembled WGS sequence"/>
</dbReference>
<reference evidence="1 2" key="1">
    <citation type="submission" date="2015-01" db="EMBL/GenBank/DDBJ databases">
        <title>Characterization of Swiss Staphylococcus aureus strains involved in food poisoning.</title>
        <authorList>
            <person name="Crovadore J."/>
            <person name="Chablais R."/>
            <person name="Tonacini J."/>
            <person name="Schnyder B."/>
            <person name="Lefort F."/>
        </authorList>
    </citation>
    <scope>NUCLEOTIDE SEQUENCE [LARGE SCALE GENOMIC DNA]</scope>
    <source>
        <strain evidence="1 2">SA-120</strain>
    </source>
</reference>
<evidence type="ECO:0000313" key="1">
    <source>
        <dbReference type="EMBL" id="KIU01205.1"/>
    </source>
</evidence>
<gene>
    <name evidence="1" type="ORF">QU38_02465</name>
</gene>
<evidence type="ECO:0000313" key="2">
    <source>
        <dbReference type="Proteomes" id="UP000032274"/>
    </source>
</evidence>
<feature type="non-terminal residue" evidence="1">
    <location>
        <position position="184"/>
    </location>
</feature>
<dbReference type="AlphaFoldDB" id="A0AA40JPQ4"/>
<accession>A0AA40JPQ4</accession>
<dbReference type="EMBL" id="JXIG01000524">
    <property type="protein sequence ID" value="KIU01205.1"/>
    <property type="molecule type" value="Genomic_DNA"/>
</dbReference>
<proteinExistence type="predicted"/>
<feature type="non-terminal residue" evidence="1">
    <location>
        <position position="1"/>
    </location>
</feature>
<organism evidence="1 2">
    <name type="scientific">Staphylococcus aureus</name>
    <dbReference type="NCBI Taxonomy" id="1280"/>
    <lineage>
        <taxon>Bacteria</taxon>
        <taxon>Bacillati</taxon>
        <taxon>Bacillota</taxon>
        <taxon>Bacilli</taxon>
        <taxon>Bacillales</taxon>
        <taxon>Staphylococcaceae</taxon>
        <taxon>Staphylococcus</taxon>
    </lineage>
</organism>
<sequence>RQRVGIAPAFFAPIDHAGGEGHRAGWKGEEIAVEVSRDRAEFVASAIARGEQNIIQNLRCQVSEPKIVTAGDGRARRAGAFAPVERVRDALEIGDVGRAVDGRVTPEAARDFPGPVGRQLAAQPEGALPGIGLLGEVARAGFGEAGLGQDQGLAGRIGRIAGWYREIAQRAGCRDLIRLAERIE</sequence>
<comment type="caution">
    <text evidence="1">The sequence shown here is derived from an EMBL/GenBank/DDBJ whole genome shotgun (WGS) entry which is preliminary data.</text>
</comment>
<name>A0AA40JPQ4_STAAU</name>